<dbReference type="AlphaFoldDB" id="A0A4P8XJZ5"/>
<dbReference type="KEGG" id="palo:E6C60_1908"/>
<reference evidence="2 3" key="1">
    <citation type="submission" date="2019-05" db="EMBL/GenBank/DDBJ databases">
        <authorList>
            <person name="Chen C."/>
        </authorList>
    </citation>
    <scope>NUCLEOTIDE SEQUENCE [LARGE SCALE GENOMIC DNA]</scope>
    <source>
        <strain evidence="2 3">HB172198</strain>
    </source>
</reference>
<feature type="region of interest" description="Disordered" evidence="1">
    <location>
        <begin position="1"/>
        <end position="62"/>
    </location>
</feature>
<feature type="compositionally biased region" description="Polar residues" evidence="1">
    <location>
        <begin position="12"/>
        <end position="22"/>
    </location>
</feature>
<dbReference type="Proteomes" id="UP000300879">
    <property type="component" value="Chromosome"/>
</dbReference>
<organism evidence="2 3">
    <name type="scientific">Paenibacillus algicola</name>
    <dbReference type="NCBI Taxonomy" id="2565926"/>
    <lineage>
        <taxon>Bacteria</taxon>
        <taxon>Bacillati</taxon>
        <taxon>Bacillota</taxon>
        <taxon>Bacilli</taxon>
        <taxon>Bacillales</taxon>
        <taxon>Paenibacillaceae</taxon>
        <taxon>Paenibacillus</taxon>
    </lineage>
</organism>
<evidence type="ECO:0000313" key="2">
    <source>
        <dbReference type="EMBL" id="QCT02623.1"/>
    </source>
</evidence>
<dbReference type="RefSeq" id="WP_138225621.1">
    <property type="nucleotide sequence ID" value="NZ_CP040396.1"/>
</dbReference>
<name>A0A4P8XJZ5_9BACL</name>
<dbReference type="EMBL" id="CP040396">
    <property type="protein sequence ID" value="QCT02623.1"/>
    <property type="molecule type" value="Genomic_DNA"/>
</dbReference>
<keyword evidence="3" id="KW-1185">Reference proteome</keyword>
<evidence type="ECO:0000313" key="3">
    <source>
        <dbReference type="Proteomes" id="UP000300879"/>
    </source>
</evidence>
<protein>
    <submittedName>
        <fullName evidence="2">Uncharacterized protein</fullName>
    </submittedName>
</protein>
<accession>A0A4P8XJZ5</accession>
<proteinExistence type="predicted"/>
<evidence type="ECO:0000256" key="1">
    <source>
        <dbReference type="SAM" id="MobiDB-lite"/>
    </source>
</evidence>
<sequence length="62" mass="7111">MANQDHNEQDSQETIQEQKNQFRSFVEGVSEGGSRGSNDAIEDKARIPDNQNRLVDKHNLRK</sequence>
<gene>
    <name evidence="2" type="ORF">E6C60_1908</name>
</gene>